<dbReference type="InParanoid" id="A0A2P5IEV6"/>
<sequence length="485" mass="55667">MDAPVVAVPHHFAVQRQGRSDIMCQWEAHKPIIKTLYLDQERSLKEVMEIMKSKYGLDASPKLFKARIKRWGFSKYITNKLEREALQRMVSSGLQREGAPTPKMFRLSNGTMISMSSLVTHLDRKRSAASTLYPRSLYRPLRPPDDLWISLEVILNAREYTLKEYTARSSGDNDVRTILALHFGDLCRGLMSIRRLLREAKTEDALLVLRQAPDQIRSSLFGPASRNAFGSICMTVLCVKWDDSGQEHMTATLRALLKYAASLVQEGSGPEPLRRILLHLAEVDDAIFRAAIIQAWKCELETWAAMMEPSWNIPLLGEWLAFVDAAGLDQMPPNLGQRLEEAIQSHEAQYGRESLPVLTVLWFQAEYERLIAENNGTSTEKAQWIFQDLLGRGPELDSLIRYAAQYFLATDYRRSGDRDDAERLQREAIDSLCALQDRPGYGLSAVLEMMFDLERWFTEWGEHEKARDTRQRRLDMCLRQKRTSH</sequence>
<feature type="domain" description="Clr5" evidence="1">
    <location>
        <begin position="25"/>
        <end position="75"/>
    </location>
</feature>
<dbReference type="InterPro" id="IPR025676">
    <property type="entry name" value="Clr5_dom"/>
</dbReference>
<dbReference type="AlphaFoldDB" id="A0A2P5IEV6"/>
<dbReference type="PANTHER" id="PTHR38788">
    <property type="entry name" value="CLR5 DOMAIN-CONTAINING PROTEIN"/>
    <property type="match status" value="1"/>
</dbReference>
<keyword evidence="3" id="KW-1185">Reference proteome</keyword>
<gene>
    <name evidence="2" type="ORF">DHEL01_v200599</name>
</gene>
<dbReference type="Pfam" id="PF14420">
    <property type="entry name" value="Clr5"/>
    <property type="match status" value="1"/>
</dbReference>
<comment type="caution">
    <text evidence="2">The sequence shown here is derived from an EMBL/GenBank/DDBJ whole genome shotgun (WGS) entry which is preliminary data.</text>
</comment>
<name>A0A2P5IEV6_DIAHE</name>
<evidence type="ECO:0000313" key="2">
    <source>
        <dbReference type="EMBL" id="POS81026.1"/>
    </source>
</evidence>
<dbReference type="STRING" id="158607.A0A2P5IEV6"/>
<protein>
    <recommendedName>
        <fullName evidence="1">Clr5 domain-containing protein</fullName>
    </recommendedName>
</protein>
<evidence type="ECO:0000259" key="1">
    <source>
        <dbReference type="Pfam" id="PF14420"/>
    </source>
</evidence>
<evidence type="ECO:0000313" key="3">
    <source>
        <dbReference type="Proteomes" id="UP000094444"/>
    </source>
</evidence>
<reference evidence="2" key="1">
    <citation type="submission" date="2017-09" db="EMBL/GenBank/DDBJ databases">
        <title>Polyketide synthases of a Diaporthe helianthi virulent isolate.</title>
        <authorList>
            <person name="Baroncelli R."/>
        </authorList>
    </citation>
    <scope>NUCLEOTIDE SEQUENCE [LARGE SCALE GENOMIC DNA]</scope>
    <source>
        <strain evidence="2">7/96</strain>
    </source>
</reference>
<accession>A0A2P5IEV6</accession>
<dbReference type="PANTHER" id="PTHR38788:SF3">
    <property type="entry name" value="CLR5 DOMAIN-CONTAINING PROTEIN"/>
    <property type="match status" value="1"/>
</dbReference>
<organism evidence="2 3">
    <name type="scientific">Diaporthe helianthi</name>
    <dbReference type="NCBI Taxonomy" id="158607"/>
    <lineage>
        <taxon>Eukaryota</taxon>
        <taxon>Fungi</taxon>
        <taxon>Dikarya</taxon>
        <taxon>Ascomycota</taxon>
        <taxon>Pezizomycotina</taxon>
        <taxon>Sordariomycetes</taxon>
        <taxon>Sordariomycetidae</taxon>
        <taxon>Diaporthales</taxon>
        <taxon>Diaporthaceae</taxon>
        <taxon>Diaporthe</taxon>
    </lineage>
</organism>
<dbReference type="OrthoDB" id="5308957at2759"/>
<dbReference type="Proteomes" id="UP000094444">
    <property type="component" value="Unassembled WGS sequence"/>
</dbReference>
<proteinExistence type="predicted"/>
<dbReference type="EMBL" id="MAVT02000023">
    <property type="protein sequence ID" value="POS81026.1"/>
    <property type="molecule type" value="Genomic_DNA"/>
</dbReference>